<proteinExistence type="predicted"/>
<dbReference type="AlphaFoldDB" id="A0A8H6NDV3"/>
<name>A0A8H6NDV3_9PEZI</name>
<gene>
    <name evidence="3" type="ORF">CMUS01_08378</name>
</gene>
<keyword evidence="4" id="KW-1185">Reference proteome</keyword>
<comment type="caution">
    <text evidence="3">The sequence shown here is derived from an EMBL/GenBank/DDBJ whole genome shotgun (WGS) entry which is preliminary data.</text>
</comment>
<dbReference type="EMBL" id="WIGM01000324">
    <property type="protein sequence ID" value="KAF6828946.1"/>
    <property type="molecule type" value="Genomic_DNA"/>
</dbReference>
<keyword evidence="2" id="KW-0812">Transmembrane</keyword>
<accession>A0A8H6NDV3</accession>
<keyword evidence="2" id="KW-0472">Membrane</keyword>
<evidence type="ECO:0000256" key="2">
    <source>
        <dbReference type="SAM" id="Phobius"/>
    </source>
</evidence>
<dbReference type="OrthoDB" id="3561681at2759"/>
<sequence>MATLSPESAAGAQGPDRLASSTLQWPFDSACFDQVLDYEQDVADAFKDIEKNHLSSDTSLYTLQVKKGFSTSKVTLGNEATSAATSKRNDGRLRISSKAFRLLLSSFNVPVAFAAALARPYMVCGTGFRQVSPRAWDHWCLIPVRTIAPCKVQAKEHTKSTAGSNQLDPFHYIHLSGAKADIRGSYIGLFTQHAPGRGGTTVVSFSLLDPRLRDLIEEPLNRVRAAVRRASGTGVAINPHFVHLVYLSSALRWWNNVLLCFNQELVMHEKQLQNETAADTSAFSLRSKDINTSLHTMAAHLHRYKSELHRVESILRELQSAKFSTGDKVGNAESNMPQDSLKIDHLMSQLNAIRSFSDELERKVQNILALLFNQIQIAILTMLFLPGTSFAAIFAMPFFNENEYLKAPAQVWIWTVVTVVSTLFAFAIFAQIIRRQTRGDEESGGGGGIPLSTQSPSAVVATTP</sequence>
<evidence type="ECO:0000313" key="4">
    <source>
        <dbReference type="Proteomes" id="UP000639643"/>
    </source>
</evidence>
<feature type="compositionally biased region" description="Polar residues" evidence="1">
    <location>
        <begin position="451"/>
        <end position="464"/>
    </location>
</feature>
<keyword evidence="2" id="KW-1133">Transmembrane helix</keyword>
<feature type="transmembrane region" description="Helical" evidence="2">
    <location>
        <begin position="377"/>
        <end position="399"/>
    </location>
</feature>
<reference evidence="3" key="1">
    <citation type="journal article" date="2020" name="Phytopathology">
        <title>Genome Sequence Resources of Colletotrichum truncatum, C. plurivorum, C. musicola, and C. sojae: Four Species Pathogenic to Soybean (Glycine max).</title>
        <authorList>
            <person name="Rogerio F."/>
            <person name="Boufleur T.R."/>
            <person name="Ciampi-Guillardi M."/>
            <person name="Sukno S.A."/>
            <person name="Thon M.R."/>
            <person name="Massola Junior N.S."/>
            <person name="Baroncelli R."/>
        </authorList>
    </citation>
    <scope>NUCLEOTIDE SEQUENCE</scope>
    <source>
        <strain evidence="3">LFN0074</strain>
    </source>
</reference>
<evidence type="ECO:0000313" key="3">
    <source>
        <dbReference type="EMBL" id="KAF6828946.1"/>
    </source>
</evidence>
<evidence type="ECO:0008006" key="5">
    <source>
        <dbReference type="Google" id="ProtNLM"/>
    </source>
</evidence>
<feature type="region of interest" description="Disordered" evidence="1">
    <location>
        <begin position="440"/>
        <end position="464"/>
    </location>
</feature>
<protein>
    <recommendedName>
        <fullName evidence="5">CorA-like Mg2+ transporter</fullName>
    </recommendedName>
</protein>
<organism evidence="3 4">
    <name type="scientific">Colletotrichum musicola</name>
    <dbReference type="NCBI Taxonomy" id="2175873"/>
    <lineage>
        <taxon>Eukaryota</taxon>
        <taxon>Fungi</taxon>
        <taxon>Dikarya</taxon>
        <taxon>Ascomycota</taxon>
        <taxon>Pezizomycotina</taxon>
        <taxon>Sordariomycetes</taxon>
        <taxon>Hypocreomycetidae</taxon>
        <taxon>Glomerellales</taxon>
        <taxon>Glomerellaceae</taxon>
        <taxon>Colletotrichum</taxon>
        <taxon>Colletotrichum orchidearum species complex</taxon>
    </lineage>
</organism>
<dbReference type="Proteomes" id="UP000639643">
    <property type="component" value="Unassembled WGS sequence"/>
</dbReference>
<evidence type="ECO:0000256" key="1">
    <source>
        <dbReference type="SAM" id="MobiDB-lite"/>
    </source>
</evidence>
<feature type="transmembrane region" description="Helical" evidence="2">
    <location>
        <begin position="411"/>
        <end position="433"/>
    </location>
</feature>